<evidence type="ECO:0000256" key="5">
    <source>
        <dbReference type="ARBA" id="ARBA00022519"/>
    </source>
</evidence>
<sequence>MCIFPRSCLPAHRSPAMKNGFTLIEMMIVLSVLAIGLAIAMPALTTVIEGNRMTGTANQLLGDLYLARSEAVRSGRSVEVCASTNAQTCSNLATDWSQGWIVRAAASGTLLAVHQPASTFQASATWSSLRFSPSGEVRSSAGAANRLAAQTTITLSNAHASRTVEIAPYGHAAIRGAQ</sequence>
<accession>A0A845BN63</accession>
<evidence type="ECO:0000256" key="9">
    <source>
        <dbReference type="ARBA" id="ARBA00025772"/>
    </source>
</evidence>
<evidence type="ECO:0000256" key="3">
    <source>
        <dbReference type="ARBA" id="ARBA00022475"/>
    </source>
</evidence>
<keyword evidence="3" id="KW-1003">Cell membrane</keyword>
<keyword evidence="14" id="KW-1185">Reference proteome</keyword>
<dbReference type="EMBL" id="WSSB01000011">
    <property type="protein sequence ID" value="MXR37709.1"/>
    <property type="molecule type" value="Genomic_DNA"/>
</dbReference>
<evidence type="ECO:0000313" key="14">
    <source>
        <dbReference type="Proteomes" id="UP000467214"/>
    </source>
</evidence>
<dbReference type="GO" id="GO:0015627">
    <property type="term" value="C:type II protein secretion system complex"/>
    <property type="evidence" value="ECO:0007669"/>
    <property type="project" value="InterPro"/>
</dbReference>
<dbReference type="Pfam" id="PF07963">
    <property type="entry name" value="N_methyl"/>
    <property type="match status" value="1"/>
</dbReference>
<organism evidence="13 14">
    <name type="scientific">Craterilacuibacter sinensis</name>
    <dbReference type="NCBI Taxonomy" id="2686017"/>
    <lineage>
        <taxon>Bacteria</taxon>
        <taxon>Pseudomonadati</taxon>
        <taxon>Pseudomonadota</taxon>
        <taxon>Betaproteobacteria</taxon>
        <taxon>Neisseriales</taxon>
        <taxon>Neisseriaceae</taxon>
        <taxon>Craterilacuibacter</taxon>
    </lineage>
</organism>
<dbReference type="InterPro" id="IPR045584">
    <property type="entry name" value="Pilin-like"/>
</dbReference>
<proteinExistence type="inferred from homology"/>
<evidence type="ECO:0000256" key="4">
    <source>
        <dbReference type="ARBA" id="ARBA00022481"/>
    </source>
</evidence>
<evidence type="ECO:0000256" key="11">
    <source>
        <dbReference type="SAM" id="Phobius"/>
    </source>
</evidence>
<gene>
    <name evidence="13" type="ORF">GQF02_12065</name>
</gene>
<evidence type="ECO:0000256" key="6">
    <source>
        <dbReference type="ARBA" id="ARBA00022692"/>
    </source>
</evidence>
<dbReference type="Proteomes" id="UP000467214">
    <property type="component" value="Unassembled WGS sequence"/>
</dbReference>
<dbReference type="Pfam" id="PF12019">
    <property type="entry name" value="GspH"/>
    <property type="match status" value="1"/>
</dbReference>
<feature type="transmembrane region" description="Helical" evidence="11">
    <location>
        <begin position="21"/>
        <end position="44"/>
    </location>
</feature>
<dbReference type="NCBIfam" id="TIGR02532">
    <property type="entry name" value="IV_pilin_GFxxxE"/>
    <property type="match status" value="1"/>
</dbReference>
<evidence type="ECO:0000256" key="10">
    <source>
        <dbReference type="ARBA" id="ARBA00030775"/>
    </source>
</evidence>
<keyword evidence="8 11" id="KW-0472">Membrane</keyword>
<evidence type="ECO:0000256" key="1">
    <source>
        <dbReference type="ARBA" id="ARBA00004377"/>
    </source>
</evidence>
<keyword evidence="5" id="KW-0997">Cell inner membrane</keyword>
<evidence type="ECO:0000313" key="13">
    <source>
        <dbReference type="EMBL" id="MXR37709.1"/>
    </source>
</evidence>
<evidence type="ECO:0000256" key="7">
    <source>
        <dbReference type="ARBA" id="ARBA00022989"/>
    </source>
</evidence>
<dbReference type="GO" id="GO:0015628">
    <property type="term" value="P:protein secretion by the type II secretion system"/>
    <property type="evidence" value="ECO:0007669"/>
    <property type="project" value="InterPro"/>
</dbReference>
<keyword evidence="6 11" id="KW-0812">Transmembrane</keyword>
<protein>
    <recommendedName>
        <fullName evidence="2">Type II secretion system protein H</fullName>
    </recommendedName>
    <alternativeName>
        <fullName evidence="10">General secretion pathway protein H</fullName>
    </alternativeName>
</protein>
<comment type="similarity">
    <text evidence="9">Belongs to the GSP H family.</text>
</comment>
<keyword evidence="7 11" id="KW-1133">Transmembrane helix</keyword>
<keyword evidence="4" id="KW-0488">Methylation</keyword>
<reference evidence="13 14" key="1">
    <citation type="submission" date="2019-12" db="EMBL/GenBank/DDBJ databases">
        <title>Neisseriaceae gen. nov. sp. Genome sequencing and assembly.</title>
        <authorList>
            <person name="Liu Z."/>
            <person name="Li A."/>
        </authorList>
    </citation>
    <scope>NUCLEOTIDE SEQUENCE [LARGE SCALE GENOMIC DNA]</scope>
    <source>
        <strain evidence="13 14">B2N2-7</strain>
    </source>
</reference>
<feature type="domain" description="General secretion pathway GspH" evidence="12">
    <location>
        <begin position="56"/>
        <end position="168"/>
    </location>
</feature>
<evidence type="ECO:0000259" key="12">
    <source>
        <dbReference type="Pfam" id="PF12019"/>
    </source>
</evidence>
<dbReference type="InterPro" id="IPR012902">
    <property type="entry name" value="N_methyl_site"/>
</dbReference>
<comment type="caution">
    <text evidence="13">The sequence shown here is derived from an EMBL/GenBank/DDBJ whole genome shotgun (WGS) entry which is preliminary data.</text>
</comment>
<dbReference type="GO" id="GO:0005886">
    <property type="term" value="C:plasma membrane"/>
    <property type="evidence" value="ECO:0007669"/>
    <property type="project" value="UniProtKB-SubCell"/>
</dbReference>
<evidence type="ECO:0000256" key="2">
    <source>
        <dbReference type="ARBA" id="ARBA00021549"/>
    </source>
</evidence>
<dbReference type="Gene3D" id="3.55.40.10">
    <property type="entry name" value="minor pseudopilin epsh domain"/>
    <property type="match status" value="1"/>
</dbReference>
<dbReference type="SUPFAM" id="SSF54523">
    <property type="entry name" value="Pili subunits"/>
    <property type="match status" value="1"/>
</dbReference>
<dbReference type="AlphaFoldDB" id="A0A845BN63"/>
<name>A0A845BN63_9NEIS</name>
<comment type="subcellular location">
    <subcellularLocation>
        <location evidence="1">Cell inner membrane</location>
        <topology evidence="1">Single-pass membrane protein</topology>
    </subcellularLocation>
</comment>
<dbReference type="InterPro" id="IPR022346">
    <property type="entry name" value="T2SS_GspH"/>
</dbReference>
<evidence type="ECO:0000256" key="8">
    <source>
        <dbReference type="ARBA" id="ARBA00023136"/>
    </source>
</evidence>